<accession>A0A5C7WK37</accession>
<keyword evidence="2" id="KW-0966">Cell projection</keyword>
<dbReference type="AlphaFoldDB" id="A0A5C7WK37"/>
<evidence type="ECO:0000313" key="2">
    <source>
        <dbReference type="EMBL" id="TXI37379.1"/>
    </source>
</evidence>
<dbReference type="Proteomes" id="UP000321374">
    <property type="component" value="Unassembled WGS sequence"/>
</dbReference>
<evidence type="ECO:0000259" key="1">
    <source>
        <dbReference type="Pfam" id="PF02120"/>
    </source>
</evidence>
<dbReference type="Gene3D" id="3.30.750.140">
    <property type="match status" value="1"/>
</dbReference>
<organism evidence="2 3">
    <name type="scientific">Methylophilus methylotrophus</name>
    <name type="common">Bacterium W3A1</name>
    <dbReference type="NCBI Taxonomy" id="17"/>
    <lineage>
        <taxon>Bacteria</taxon>
        <taxon>Pseudomonadati</taxon>
        <taxon>Pseudomonadota</taxon>
        <taxon>Betaproteobacteria</taxon>
        <taxon>Nitrosomonadales</taxon>
        <taxon>Methylophilaceae</taxon>
        <taxon>Methylophilus</taxon>
    </lineage>
</organism>
<dbReference type="Pfam" id="PF02120">
    <property type="entry name" value="Flg_hook"/>
    <property type="match status" value="1"/>
</dbReference>
<protein>
    <submittedName>
        <fullName evidence="2">Flagellar hook-length control protein FliK</fullName>
    </submittedName>
</protein>
<dbReference type="InterPro" id="IPR038610">
    <property type="entry name" value="FliK-like_C_sf"/>
</dbReference>
<keyword evidence="2" id="KW-0282">Flagellum</keyword>
<sequence>MLPIPQVITQRFITNEAENLRAVSSILPVEGTQSEAPLWERMRPGMQFTGLIVQKEAGAGKAAELAQFKVQIQLPNQPPALVQMQLPAHLVQQQTLQMQFLGLAQQNAGKEALPQVKWGLQPNHPHSGPVNLGQTALLTDMSQADHGEHLQDMAKTAAGQASLVELSSPAKYLQRWLNSSAFDHQTSALQAQTVVSHSPQKPQVLAQDLKHAMDHSGLFYESHLKEATLGSRPWHQLLQEPQNKPHFAPPEMVAQQLQVLEQQRVIWHGEVWPGQTMKWQVNEQESSPQSSDEPVLNSLQSDLTLHLPNLGEVTVNIAMVNGSFSIRVQPSDSQALGTMQASRSQLAMNLQSAGLKLEALQILGDETKAQRRRYAAG</sequence>
<reference evidence="2 3" key="1">
    <citation type="submission" date="2018-09" db="EMBL/GenBank/DDBJ databases">
        <title>Metagenome Assembled Genomes from an Advanced Water Purification Facility.</title>
        <authorList>
            <person name="Stamps B.W."/>
            <person name="Spear J.R."/>
        </authorList>
    </citation>
    <scope>NUCLEOTIDE SEQUENCE [LARGE SCALE GENOMIC DNA]</scope>
    <source>
        <strain evidence="2">Bin_42_2</strain>
    </source>
</reference>
<keyword evidence="2" id="KW-0969">Cilium</keyword>
<evidence type="ECO:0000313" key="3">
    <source>
        <dbReference type="Proteomes" id="UP000321374"/>
    </source>
</evidence>
<feature type="domain" description="Flagellar hook-length control protein-like C-terminal" evidence="1">
    <location>
        <begin position="300"/>
        <end position="362"/>
    </location>
</feature>
<dbReference type="EMBL" id="SSGG01000057">
    <property type="protein sequence ID" value="TXI37379.1"/>
    <property type="molecule type" value="Genomic_DNA"/>
</dbReference>
<dbReference type="InterPro" id="IPR021136">
    <property type="entry name" value="Flagellar_hook_control-like_C"/>
</dbReference>
<name>A0A5C7WK37_METME</name>
<gene>
    <name evidence="2" type="ORF">E6Q51_03430</name>
</gene>
<dbReference type="STRING" id="1122236.GCA_000378225_00047"/>
<comment type="caution">
    <text evidence="2">The sequence shown here is derived from an EMBL/GenBank/DDBJ whole genome shotgun (WGS) entry which is preliminary data.</text>
</comment>
<proteinExistence type="predicted"/>